<evidence type="ECO:0000256" key="2">
    <source>
        <dbReference type="ARBA" id="ARBA00010617"/>
    </source>
</evidence>
<keyword evidence="5" id="KW-0560">Oxidoreductase</keyword>
<dbReference type="GO" id="GO:0016705">
    <property type="term" value="F:oxidoreductase activity, acting on paired donors, with incorporation or reduction of molecular oxygen"/>
    <property type="evidence" value="ECO:0007669"/>
    <property type="project" value="InterPro"/>
</dbReference>
<organism evidence="10 11">
    <name type="scientific">Pseudomassariella vexata</name>
    <dbReference type="NCBI Taxonomy" id="1141098"/>
    <lineage>
        <taxon>Eukaryota</taxon>
        <taxon>Fungi</taxon>
        <taxon>Dikarya</taxon>
        <taxon>Ascomycota</taxon>
        <taxon>Pezizomycotina</taxon>
        <taxon>Sordariomycetes</taxon>
        <taxon>Xylariomycetidae</taxon>
        <taxon>Amphisphaeriales</taxon>
        <taxon>Pseudomassariaceae</taxon>
        <taxon>Pseudomassariella</taxon>
    </lineage>
</organism>
<protein>
    <submittedName>
        <fullName evidence="10">Cytochrome P450</fullName>
    </submittedName>
</protein>
<accession>A0A1Y2E761</accession>
<dbReference type="PRINTS" id="PR00465">
    <property type="entry name" value="EP450IV"/>
</dbReference>
<dbReference type="Pfam" id="PF00067">
    <property type="entry name" value="p450"/>
    <property type="match status" value="1"/>
</dbReference>
<dbReference type="GO" id="GO:0004497">
    <property type="term" value="F:monooxygenase activity"/>
    <property type="evidence" value="ECO:0007669"/>
    <property type="project" value="UniProtKB-KW"/>
</dbReference>
<keyword evidence="4 8" id="KW-0479">Metal-binding</keyword>
<comment type="cofactor">
    <cofactor evidence="1 8">
        <name>heme</name>
        <dbReference type="ChEBI" id="CHEBI:30413"/>
    </cofactor>
</comment>
<sequence>MEVVVANIWALAASYFCYLLLSFMTSQSAAARDQTLHSTKPSLLSLLSTGPWNLALDPLSAFNGFLALAFISWDLFGHGSYHRQIMKMHDEYGPIVRVNPNELVVQDAEFFQTLYVAGGVGDVRRTQLRPGLGNGNDMDRAHPYTVGHDSHRRRRRPLEPFFSWLGVSQHHPLLSEMAATLVKRLEDKRETKSVVRLDHAFFAFAGDFVTRICFKNPAWSFLEEPDFGPGWYELLTTMVRFSLVLQNFGWIAKMPQWILKRHLEMFYPPVRYLREWKDMSLASVTEEMRITQSQKSLAHRENHAKPNSLFERLFNSDLPASVLTIDRIVNEAHILLLTETMFVARSMDHLVFQILSNPEIHNRLSEELRNAMAEHPREPPSVHRLQQLPYLQSCIKEGLRLSISTLHTRPRVSPDVELHYKEWVIPRGTAVGMHIYSMHMDPEVYPEPATFQPARWLGDIDPRMARNWVPFMKGSHGCLDSSLALAEISIVIYALFGPKGPKLKLYETDASDVRRVHGFVGSRPRMQSNGVRVTVE</sequence>
<keyword evidence="6 8" id="KW-0408">Iron</keyword>
<evidence type="ECO:0000256" key="7">
    <source>
        <dbReference type="ARBA" id="ARBA00023033"/>
    </source>
</evidence>
<evidence type="ECO:0000256" key="3">
    <source>
        <dbReference type="ARBA" id="ARBA00022617"/>
    </source>
</evidence>
<dbReference type="InterPro" id="IPR050121">
    <property type="entry name" value="Cytochrome_P450_monoxygenase"/>
</dbReference>
<dbReference type="PANTHER" id="PTHR24305:SF157">
    <property type="entry name" value="N-ACETYLTRYPTOPHAN 6-HYDROXYLASE IVOC-RELATED"/>
    <property type="match status" value="1"/>
</dbReference>
<reference evidence="10 11" key="1">
    <citation type="submission" date="2016-07" db="EMBL/GenBank/DDBJ databases">
        <title>Pervasive Adenine N6-methylation of Active Genes in Fungi.</title>
        <authorList>
            <consortium name="DOE Joint Genome Institute"/>
            <person name="Mondo S.J."/>
            <person name="Dannebaum R.O."/>
            <person name="Kuo R.C."/>
            <person name="Labutti K."/>
            <person name="Haridas S."/>
            <person name="Kuo A."/>
            <person name="Salamov A."/>
            <person name="Ahrendt S.R."/>
            <person name="Lipzen A."/>
            <person name="Sullivan W."/>
            <person name="Andreopoulos W.B."/>
            <person name="Clum A."/>
            <person name="Lindquist E."/>
            <person name="Daum C."/>
            <person name="Ramamoorthy G.K."/>
            <person name="Gryganskyi A."/>
            <person name="Culley D."/>
            <person name="Magnuson J.K."/>
            <person name="James T.Y."/>
            <person name="O'Malley M.A."/>
            <person name="Stajich J.E."/>
            <person name="Spatafora J.W."/>
            <person name="Visel A."/>
            <person name="Grigoriev I.V."/>
        </authorList>
    </citation>
    <scope>NUCLEOTIDE SEQUENCE [LARGE SCALE GENOMIC DNA]</scope>
    <source>
        <strain evidence="10 11">CBS 129021</strain>
    </source>
</reference>
<comment type="caution">
    <text evidence="10">The sequence shown here is derived from an EMBL/GenBank/DDBJ whole genome shotgun (WGS) entry which is preliminary data.</text>
</comment>
<evidence type="ECO:0000256" key="6">
    <source>
        <dbReference type="ARBA" id="ARBA00023004"/>
    </source>
</evidence>
<evidence type="ECO:0000313" key="10">
    <source>
        <dbReference type="EMBL" id="ORY67380.1"/>
    </source>
</evidence>
<dbReference type="RefSeq" id="XP_040718004.1">
    <property type="nucleotide sequence ID" value="XM_040865223.1"/>
</dbReference>
<evidence type="ECO:0000313" key="11">
    <source>
        <dbReference type="Proteomes" id="UP000193689"/>
    </source>
</evidence>
<dbReference type="SUPFAM" id="SSF48264">
    <property type="entry name" value="Cytochrome P450"/>
    <property type="match status" value="1"/>
</dbReference>
<evidence type="ECO:0000256" key="1">
    <source>
        <dbReference type="ARBA" id="ARBA00001971"/>
    </source>
</evidence>
<feature type="binding site" description="axial binding residue" evidence="8">
    <location>
        <position position="478"/>
    </location>
    <ligand>
        <name>heme</name>
        <dbReference type="ChEBI" id="CHEBI:30413"/>
    </ligand>
    <ligandPart>
        <name>Fe</name>
        <dbReference type="ChEBI" id="CHEBI:18248"/>
    </ligandPart>
</feature>
<dbReference type="InterPro" id="IPR002403">
    <property type="entry name" value="Cyt_P450_E_grp-IV"/>
</dbReference>
<dbReference type="CDD" id="cd11062">
    <property type="entry name" value="CYP58-like"/>
    <property type="match status" value="1"/>
</dbReference>
<gene>
    <name evidence="10" type="ORF">BCR38DRAFT_522330</name>
</gene>
<proteinExistence type="inferred from homology"/>
<dbReference type="GeneID" id="63781435"/>
<dbReference type="InterPro" id="IPR036396">
    <property type="entry name" value="Cyt_P450_sf"/>
</dbReference>
<evidence type="ECO:0000256" key="9">
    <source>
        <dbReference type="SAM" id="MobiDB-lite"/>
    </source>
</evidence>
<dbReference type="GO" id="GO:0020037">
    <property type="term" value="F:heme binding"/>
    <property type="evidence" value="ECO:0007669"/>
    <property type="project" value="InterPro"/>
</dbReference>
<dbReference type="OrthoDB" id="3945418at2759"/>
<feature type="region of interest" description="Disordered" evidence="9">
    <location>
        <begin position="129"/>
        <end position="149"/>
    </location>
</feature>
<name>A0A1Y2E761_9PEZI</name>
<dbReference type="GO" id="GO:0005506">
    <property type="term" value="F:iron ion binding"/>
    <property type="evidence" value="ECO:0007669"/>
    <property type="project" value="InterPro"/>
</dbReference>
<dbReference type="STRING" id="1141098.A0A1Y2E761"/>
<comment type="similarity">
    <text evidence="2">Belongs to the cytochrome P450 family.</text>
</comment>
<evidence type="ECO:0000256" key="8">
    <source>
        <dbReference type="PIRSR" id="PIRSR602403-1"/>
    </source>
</evidence>
<dbReference type="AlphaFoldDB" id="A0A1Y2E761"/>
<dbReference type="InterPro" id="IPR001128">
    <property type="entry name" value="Cyt_P450"/>
</dbReference>
<dbReference type="PANTHER" id="PTHR24305">
    <property type="entry name" value="CYTOCHROME P450"/>
    <property type="match status" value="1"/>
</dbReference>
<evidence type="ECO:0000256" key="5">
    <source>
        <dbReference type="ARBA" id="ARBA00023002"/>
    </source>
</evidence>
<dbReference type="Proteomes" id="UP000193689">
    <property type="component" value="Unassembled WGS sequence"/>
</dbReference>
<dbReference type="Gene3D" id="1.10.630.10">
    <property type="entry name" value="Cytochrome P450"/>
    <property type="match status" value="1"/>
</dbReference>
<dbReference type="EMBL" id="MCFJ01000004">
    <property type="protein sequence ID" value="ORY67380.1"/>
    <property type="molecule type" value="Genomic_DNA"/>
</dbReference>
<dbReference type="InParanoid" id="A0A1Y2E761"/>
<keyword evidence="11" id="KW-1185">Reference proteome</keyword>
<keyword evidence="7" id="KW-0503">Monooxygenase</keyword>
<keyword evidence="3 8" id="KW-0349">Heme</keyword>
<evidence type="ECO:0000256" key="4">
    <source>
        <dbReference type="ARBA" id="ARBA00022723"/>
    </source>
</evidence>